<sequence>MHYILDSAVFINASSFPFLSKNTYLMTSYCEAEVKEMTAKLRLEAAFHEGKLSITDPCPASIQVARSLILKHGDKRLSEADESVLALALEIVDRGDKVIVCTDDYSLQNLLKWRNIPFQGILQKGITKKRSFAKPPKTRQKK</sequence>
<protein>
    <recommendedName>
        <fullName evidence="1">Ribonuclease PIN domain-containing protein</fullName>
    </recommendedName>
</protein>
<reference evidence="2" key="1">
    <citation type="submission" date="2020-11" db="EMBL/GenBank/DDBJ databases">
        <title>Connecting structure to function with the recovery of over 1000 high-quality activated sludge metagenome-assembled genomes encoding full-length rRNA genes using long-read sequencing.</title>
        <authorList>
            <person name="Singleton C.M."/>
            <person name="Petriglieri F."/>
            <person name="Kristensen J.M."/>
            <person name="Kirkegaard R.H."/>
            <person name="Michaelsen T.Y."/>
            <person name="Andersen M.H."/>
            <person name="Karst S.M."/>
            <person name="Dueholm M.S."/>
            <person name="Nielsen P.H."/>
            <person name="Albertsen M."/>
        </authorList>
    </citation>
    <scope>NUCLEOTIDE SEQUENCE</scope>
    <source>
        <strain evidence="2">Fred_18-Q3-R57-64_BAT3C.431</strain>
    </source>
</reference>
<dbReference type="EMBL" id="CP064981">
    <property type="protein sequence ID" value="QQR92604.1"/>
    <property type="molecule type" value="Genomic_DNA"/>
</dbReference>
<accession>A0A7T9DJQ8</accession>
<dbReference type="Proteomes" id="UP000596004">
    <property type="component" value="Chromosome"/>
</dbReference>
<proteinExistence type="predicted"/>
<dbReference type="InterPro" id="IPR033411">
    <property type="entry name" value="Ribonuclease_PIN"/>
</dbReference>
<dbReference type="InterPro" id="IPR029060">
    <property type="entry name" value="PIN-like_dom_sf"/>
</dbReference>
<organism evidence="2">
    <name type="scientific">Candidatus Iainarchaeum sp</name>
    <dbReference type="NCBI Taxonomy" id="3101447"/>
    <lineage>
        <taxon>Archaea</taxon>
        <taxon>Candidatus Iainarchaeota</taxon>
        <taxon>Candidatus Iainarchaeia</taxon>
        <taxon>Candidatus Iainarchaeales</taxon>
        <taxon>Candidatus Iainarchaeaceae</taxon>
        <taxon>Candidatus Iainarchaeum</taxon>
    </lineage>
</organism>
<dbReference type="Gene3D" id="3.40.50.1010">
    <property type="entry name" value="5'-nuclease"/>
    <property type="match status" value="1"/>
</dbReference>
<evidence type="ECO:0000259" key="1">
    <source>
        <dbReference type="Pfam" id="PF17146"/>
    </source>
</evidence>
<gene>
    <name evidence="2" type="ORF">IPJ89_05665</name>
</gene>
<feature type="domain" description="Ribonuclease PIN" evidence="1">
    <location>
        <begin position="4"/>
        <end position="91"/>
    </location>
</feature>
<dbReference type="Pfam" id="PF17146">
    <property type="entry name" value="PIN_6"/>
    <property type="match status" value="1"/>
</dbReference>
<dbReference type="SUPFAM" id="SSF88723">
    <property type="entry name" value="PIN domain-like"/>
    <property type="match status" value="1"/>
</dbReference>
<name>A0A7T9DJQ8_9ARCH</name>
<evidence type="ECO:0000313" key="2">
    <source>
        <dbReference type="EMBL" id="QQR92604.1"/>
    </source>
</evidence>
<dbReference type="AlphaFoldDB" id="A0A7T9DJQ8"/>